<sequence length="361" mass="40935">MIIQIVPQMSPVTTGVGDYALALAKQLRQEFGITTYFIVGDPNWTGATQIEDFPIQKVDKRSAKNLTSILEEIASSATNILLHYVGYGYAPRGCPFWLVDGLQQWQTRKSKATLITMFHELYAAGYPIWSSAFWTEPLQKYLVNRLARFSDRMITNKPEYAKILHSFSSNKNQQIPIVPVFSNVGEPDKMLPIAKRKPRLVVFGGTGNRLKVYEQSITYLKRVCQQLNIQEIIDIGPPINLSISKINDIPIVILGQQPAEKVSDILQDSLVGFFYYPLDFLTRSGTFAAYCSHGVIPVGTTYYAWGKEQDGLEENKHYLLADNKIEQLSLSLGEMIAQNAYNWYQTHNLSRQAKIYSEVFK</sequence>
<accession>A0AAJ6P7T4</accession>
<evidence type="ECO:0000313" key="1">
    <source>
        <dbReference type="EMBL" id="WGV24074.1"/>
    </source>
</evidence>
<dbReference type="SUPFAM" id="SSF53756">
    <property type="entry name" value="UDP-Glycosyltransferase/glycogen phosphorylase"/>
    <property type="match status" value="1"/>
</dbReference>
<dbReference type="AlphaFoldDB" id="A0AAJ6P7T4"/>
<dbReference type="EMBL" id="CP124543">
    <property type="protein sequence ID" value="WGV24074.1"/>
    <property type="molecule type" value="Genomic_DNA"/>
</dbReference>
<dbReference type="Proteomes" id="UP001223520">
    <property type="component" value="Chromosome"/>
</dbReference>
<keyword evidence="2" id="KW-1185">Reference proteome</keyword>
<evidence type="ECO:0000313" key="2">
    <source>
        <dbReference type="Proteomes" id="UP001223520"/>
    </source>
</evidence>
<name>A0AAJ6P7T4_9CYAN</name>
<dbReference type="RefSeq" id="WP_281481404.1">
    <property type="nucleotide sequence ID" value="NZ_CP124543.1"/>
</dbReference>
<protein>
    <submittedName>
        <fullName evidence="1">Glycosyltransferase family 1 protein</fullName>
    </submittedName>
</protein>
<gene>
    <name evidence="1" type="ORF">QI031_20010</name>
</gene>
<dbReference type="KEGG" id="hbq:QI031_20010"/>
<reference evidence="1 2" key="1">
    <citation type="journal article" date="2023" name="Limnol Oceanogr Lett">
        <title>Environmental adaptations by the intertidal Antarctic cyanobacterium Halotia branconii CENA392 as revealed using long-read genome sequencing.</title>
        <authorList>
            <person name="Dextro R.B."/>
            <person name="Delbaje E."/>
            <person name="Freitas P.N.N."/>
            <person name="Geraldes V."/>
            <person name="Pinto E."/>
            <person name="Long P.F."/>
            <person name="Fiore M.F."/>
        </authorList>
    </citation>
    <scope>NUCLEOTIDE SEQUENCE [LARGE SCALE GENOMIC DNA]</scope>
    <source>
        <strain evidence="1 2">CENA392</strain>
    </source>
</reference>
<organism evidence="1 2">
    <name type="scientific">Halotia branconii CENA392</name>
    <dbReference type="NCBI Taxonomy" id="1539056"/>
    <lineage>
        <taxon>Bacteria</taxon>
        <taxon>Bacillati</taxon>
        <taxon>Cyanobacteriota</taxon>
        <taxon>Cyanophyceae</taxon>
        <taxon>Nostocales</taxon>
        <taxon>Nodulariaceae</taxon>
        <taxon>Halotia</taxon>
    </lineage>
</organism>
<proteinExistence type="predicted"/>